<evidence type="ECO:0000313" key="1">
    <source>
        <dbReference type="EMBL" id="KAJ6637988.1"/>
    </source>
</evidence>
<dbReference type="AlphaFoldDB" id="A0A9Q0MU36"/>
<reference evidence="1" key="1">
    <citation type="submission" date="2022-07" db="EMBL/GenBank/DDBJ databases">
        <authorList>
            <person name="Trinca V."/>
            <person name="Uliana J.V.C."/>
            <person name="Torres T.T."/>
            <person name="Ward R.J."/>
            <person name="Monesi N."/>
        </authorList>
    </citation>
    <scope>NUCLEOTIDE SEQUENCE</scope>
    <source>
        <strain evidence="1">HSMRA1968</strain>
        <tissue evidence="1">Whole embryos</tissue>
    </source>
</reference>
<gene>
    <name evidence="1" type="ORF">Bhyg_10720</name>
</gene>
<sequence>IITAKVEETYDKIIHPVSDLLKSTAIACTQKGNYTLWKQIIDCHRPLPSKFLRESSEANCAVRKHVQDPTNWRYTLQEVFFNICGLVEEKNTADKNRGLNCLLNGRAGCPRLMSHEEEVRVVKCRFGRNVPCEIGECINNLNIGG</sequence>
<accession>A0A9Q0MU36</accession>
<feature type="non-terminal residue" evidence="1">
    <location>
        <position position="145"/>
    </location>
</feature>
<evidence type="ECO:0000313" key="2">
    <source>
        <dbReference type="Proteomes" id="UP001151699"/>
    </source>
</evidence>
<proteinExistence type="predicted"/>
<dbReference type="EMBL" id="WJQU01000003">
    <property type="protein sequence ID" value="KAJ6637988.1"/>
    <property type="molecule type" value="Genomic_DNA"/>
</dbReference>
<protein>
    <submittedName>
        <fullName evidence="1">Uncharacterized protein</fullName>
    </submittedName>
</protein>
<dbReference type="OrthoDB" id="10278221at2759"/>
<comment type="caution">
    <text evidence="1">The sequence shown here is derived from an EMBL/GenBank/DDBJ whole genome shotgun (WGS) entry which is preliminary data.</text>
</comment>
<name>A0A9Q0MU36_9DIPT</name>
<dbReference type="Proteomes" id="UP001151699">
    <property type="component" value="Chromosome X"/>
</dbReference>
<organism evidence="1 2">
    <name type="scientific">Pseudolycoriella hygida</name>
    <dbReference type="NCBI Taxonomy" id="35572"/>
    <lineage>
        <taxon>Eukaryota</taxon>
        <taxon>Metazoa</taxon>
        <taxon>Ecdysozoa</taxon>
        <taxon>Arthropoda</taxon>
        <taxon>Hexapoda</taxon>
        <taxon>Insecta</taxon>
        <taxon>Pterygota</taxon>
        <taxon>Neoptera</taxon>
        <taxon>Endopterygota</taxon>
        <taxon>Diptera</taxon>
        <taxon>Nematocera</taxon>
        <taxon>Sciaroidea</taxon>
        <taxon>Sciaridae</taxon>
        <taxon>Pseudolycoriella</taxon>
    </lineage>
</organism>
<keyword evidence="2" id="KW-1185">Reference proteome</keyword>